<evidence type="ECO:0000256" key="1">
    <source>
        <dbReference type="SAM" id="MobiDB-lite"/>
    </source>
</evidence>
<dbReference type="PANTHER" id="PTHR46106:SF4">
    <property type="entry name" value="IA-2 PROTEIN TYROSINE PHOSPHATASE, ISOFORM C"/>
    <property type="match status" value="1"/>
</dbReference>
<feature type="region of interest" description="Disordered" evidence="1">
    <location>
        <begin position="636"/>
        <end position="655"/>
    </location>
</feature>
<keyword evidence="3" id="KW-1185">Reference proteome</keyword>
<feature type="compositionally biased region" description="Basic and acidic residues" evidence="1">
    <location>
        <begin position="520"/>
        <end position="531"/>
    </location>
</feature>
<feature type="region of interest" description="Disordered" evidence="1">
    <location>
        <begin position="447"/>
        <end position="475"/>
    </location>
</feature>
<feature type="compositionally biased region" description="Gly residues" evidence="1">
    <location>
        <begin position="218"/>
        <end position="227"/>
    </location>
</feature>
<feature type="region of interest" description="Disordered" evidence="1">
    <location>
        <begin position="1"/>
        <end position="50"/>
    </location>
</feature>
<feature type="region of interest" description="Disordered" evidence="1">
    <location>
        <begin position="511"/>
        <end position="531"/>
    </location>
</feature>
<name>A0AA36FPR6_OCTVU</name>
<protein>
    <submittedName>
        <fullName evidence="2">Uncharacterized protein</fullName>
    </submittedName>
</protein>
<dbReference type="GO" id="GO:0051046">
    <property type="term" value="P:regulation of secretion"/>
    <property type="evidence" value="ECO:0007669"/>
    <property type="project" value="TreeGrafter"/>
</dbReference>
<feature type="region of interest" description="Disordered" evidence="1">
    <location>
        <begin position="215"/>
        <end position="292"/>
    </location>
</feature>
<accession>A0AA36FPR6</accession>
<dbReference type="Proteomes" id="UP001162480">
    <property type="component" value="Chromosome 27"/>
</dbReference>
<reference evidence="2" key="1">
    <citation type="submission" date="2023-08" db="EMBL/GenBank/DDBJ databases">
        <authorList>
            <person name="Alioto T."/>
            <person name="Alioto T."/>
            <person name="Gomez Garrido J."/>
        </authorList>
    </citation>
    <scope>NUCLEOTIDE SEQUENCE</scope>
</reference>
<dbReference type="AlphaFoldDB" id="A0AA36FPR6"/>
<dbReference type="GO" id="GO:0030141">
    <property type="term" value="C:secretory granule"/>
    <property type="evidence" value="ECO:0007669"/>
    <property type="project" value="InterPro"/>
</dbReference>
<dbReference type="GO" id="GO:0045202">
    <property type="term" value="C:synapse"/>
    <property type="evidence" value="ECO:0007669"/>
    <property type="project" value="TreeGrafter"/>
</dbReference>
<dbReference type="PANTHER" id="PTHR46106">
    <property type="entry name" value="IA-2 PROTEIN TYROSINE PHOSPHATASE, ISOFORM C"/>
    <property type="match status" value="1"/>
</dbReference>
<feature type="compositionally biased region" description="Acidic residues" evidence="1">
    <location>
        <begin position="230"/>
        <end position="247"/>
    </location>
</feature>
<evidence type="ECO:0000313" key="3">
    <source>
        <dbReference type="Proteomes" id="UP001162480"/>
    </source>
</evidence>
<feature type="compositionally biased region" description="Low complexity" evidence="1">
    <location>
        <begin position="450"/>
        <end position="459"/>
    </location>
</feature>
<feature type="region of interest" description="Disordered" evidence="1">
    <location>
        <begin position="762"/>
        <end position="787"/>
    </location>
</feature>
<gene>
    <name evidence="2" type="ORF">OCTVUL_1B001706</name>
</gene>
<organism evidence="2 3">
    <name type="scientific">Octopus vulgaris</name>
    <name type="common">Common octopus</name>
    <dbReference type="NCBI Taxonomy" id="6645"/>
    <lineage>
        <taxon>Eukaryota</taxon>
        <taxon>Metazoa</taxon>
        <taxon>Spiralia</taxon>
        <taxon>Lophotrochozoa</taxon>
        <taxon>Mollusca</taxon>
        <taxon>Cephalopoda</taxon>
        <taxon>Coleoidea</taxon>
        <taxon>Octopodiformes</taxon>
        <taxon>Octopoda</taxon>
        <taxon>Incirrata</taxon>
        <taxon>Octopodidae</taxon>
        <taxon>Octopus</taxon>
    </lineage>
</organism>
<feature type="compositionally biased region" description="Acidic residues" evidence="1">
    <location>
        <begin position="39"/>
        <end position="48"/>
    </location>
</feature>
<dbReference type="EMBL" id="OX597840">
    <property type="protein sequence ID" value="CAI9741623.1"/>
    <property type="molecule type" value="Genomic_DNA"/>
</dbReference>
<feature type="compositionally biased region" description="Polar residues" evidence="1">
    <location>
        <begin position="768"/>
        <end position="781"/>
    </location>
</feature>
<feature type="compositionally biased region" description="Basic and acidic residues" evidence="1">
    <location>
        <begin position="1"/>
        <end position="10"/>
    </location>
</feature>
<evidence type="ECO:0000313" key="2">
    <source>
        <dbReference type="EMBL" id="CAI9741623.1"/>
    </source>
</evidence>
<dbReference type="InterPro" id="IPR033522">
    <property type="entry name" value="IA-2/IA-2_beta"/>
</dbReference>
<sequence length="801" mass="87993">MEGKKEEENYHKKRGSGEEEETEEEEGKEKRKKKKQEGEGEEEEEEKGEDLTLNHRYFPLGVIGCMVGEGLCGAKESCIDDNLFGICSEKGLPLQVPNYDLTDPQRIGLLESKILKLLIEGYTWQDAYTQCIVQNLLVASAATTLDAALPLDCSGGGHGASGSVGGADETISPLLLSRWSLLNDGKDLDDAEHRDVMAGRNDIISDSGLSAAAIIGDDFGGGGGGGESISDGDGDSDDDDHEEEERQEQDVGGGGDDDDGGNSIDGSLDYNSDVYDSVPIPPVQQPQQHPNFLKSSKRDEIVRIHKYFDQPAVPSRRSSEPPLSREEALAERYGLIPNGELIDSIPAADRNKVFEQVFNDAGSLDGDSIVADNGNEAVDDDDSVVDREALRLINEISASADPKLEDQSNENLINADIDDDANAPLDLTPLTYVPPDSSRLDSNIIVAGEDQNNNNNYNTEIDDDDDGNTDRDDRSLKRSVAENLVDFDGTERNQLLPQYLLNLQKLLSEQIGSESESESESQRENERERGVRMKFNNPDENLVGNRELQDEMTNKMIMDYPRPDYSLLSDLANDYRGMNDKGRFQQDNGLGANSLKPGTKGLWGEDFKQMPEMDYDYDYPTETAASDPRFPVFKSSLKSDESLPNMDRPIDSDKLDLSNADSEALKTLLKDILMKAVDVPPSQSQSVGASLSDSGSNDGKFMSNDLGDIDLSQLKQAEELLRKTGQLKSKSLLNLNEGDRHPKFTLLQRVGEPVYKKAVLMENENDETATVSEEQPGQATDPQKHYDQVDANYAFVGISNG</sequence>
<proteinExistence type="predicted"/>